<dbReference type="AlphaFoldDB" id="A0A7X0PD55"/>
<protein>
    <submittedName>
        <fullName evidence="2">Uncharacterized protein</fullName>
    </submittedName>
</protein>
<dbReference type="RefSeq" id="WP_184856758.1">
    <property type="nucleotide sequence ID" value="NZ_JACHLK010000003.1"/>
</dbReference>
<evidence type="ECO:0000313" key="2">
    <source>
        <dbReference type="EMBL" id="MBB6559341.1"/>
    </source>
</evidence>
<evidence type="ECO:0000256" key="1">
    <source>
        <dbReference type="SAM" id="MobiDB-lite"/>
    </source>
</evidence>
<feature type="region of interest" description="Disordered" evidence="1">
    <location>
        <begin position="47"/>
        <end position="69"/>
    </location>
</feature>
<evidence type="ECO:0000313" key="3">
    <source>
        <dbReference type="Proteomes" id="UP000575083"/>
    </source>
</evidence>
<reference evidence="2 3" key="1">
    <citation type="submission" date="2020-08" db="EMBL/GenBank/DDBJ databases">
        <title>Functional genomics of gut bacteria from endangered species of beetles.</title>
        <authorList>
            <person name="Carlos-Shanley C."/>
        </authorList>
    </citation>
    <scope>NUCLEOTIDE SEQUENCE [LARGE SCALE GENOMIC DNA]</scope>
    <source>
        <strain evidence="2 3">S00198</strain>
    </source>
</reference>
<organism evidence="2 3">
    <name type="scientific">Acidovorax soli</name>
    <dbReference type="NCBI Taxonomy" id="592050"/>
    <lineage>
        <taxon>Bacteria</taxon>
        <taxon>Pseudomonadati</taxon>
        <taxon>Pseudomonadota</taxon>
        <taxon>Betaproteobacteria</taxon>
        <taxon>Burkholderiales</taxon>
        <taxon>Comamonadaceae</taxon>
        <taxon>Acidovorax</taxon>
    </lineage>
</organism>
<accession>A0A7X0PD55</accession>
<keyword evidence="3" id="KW-1185">Reference proteome</keyword>
<sequence length="69" mass="7079">MKISLELSAGTTLAQFLKDMAAAGAIRVDAIREVTVTGDAGNNTISPTLGLERYVDGGAGTDTSQSRPP</sequence>
<name>A0A7X0PD55_9BURK</name>
<dbReference type="EMBL" id="JACHLK010000003">
    <property type="protein sequence ID" value="MBB6559341.1"/>
    <property type="molecule type" value="Genomic_DNA"/>
</dbReference>
<gene>
    <name evidence="2" type="ORF">HNP48_002008</name>
</gene>
<dbReference type="Proteomes" id="UP000575083">
    <property type="component" value="Unassembled WGS sequence"/>
</dbReference>
<proteinExistence type="predicted"/>
<comment type="caution">
    <text evidence="2">The sequence shown here is derived from an EMBL/GenBank/DDBJ whole genome shotgun (WGS) entry which is preliminary data.</text>
</comment>